<dbReference type="Proteomes" id="UP001141327">
    <property type="component" value="Unassembled WGS sequence"/>
</dbReference>
<comment type="caution">
    <text evidence="2">The sequence shown here is derived from an EMBL/GenBank/DDBJ whole genome shotgun (WGS) entry which is preliminary data.</text>
</comment>
<name>A0ABQ8UA21_9EUKA</name>
<feature type="region of interest" description="Disordered" evidence="1">
    <location>
        <begin position="48"/>
        <end position="112"/>
    </location>
</feature>
<dbReference type="Gene3D" id="1.20.120.900">
    <property type="entry name" value="Pex19, mPTS binding domain"/>
    <property type="match status" value="1"/>
</dbReference>
<feature type="compositionally biased region" description="Low complexity" evidence="1">
    <location>
        <begin position="87"/>
        <end position="103"/>
    </location>
</feature>
<evidence type="ECO:0000313" key="2">
    <source>
        <dbReference type="EMBL" id="KAJ4456163.1"/>
    </source>
</evidence>
<gene>
    <name evidence="2" type="ORF">PAPYR_8690</name>
</gene>
<proteinExistence type="predicted"/>
<evidence type="ECO:0000256" key="1">
    <source>
        <dbReference type="SAM" id="MobiDB-lite"/>
    </source>
</evidence>
<dbReference type="EMBL" id="JAPMOS010000079">
    <property type="protein sequence ID" value="KAJ4456163.1"/>
    <property type="molecule type" value="Genomic_DNA"/>
</dbReference>
<organism evidence="2 3">
    <name type="scientific">Paratrimastix pyriformis</name>
    <dbReference type="NCBI Taxonomy" id="342808"/>
    <lineage>
        <taxon>Eukaryota</taxon>
        <taxon>Metamonada</taxon>
        <taxon>Preaxostyla</taxon>
        <taxon>Paratrimastigidae</taxon>
        <taxon>Paratrimastix</taxon>
    </lineage>
</organism>
<keyword evidence="3" id="KW-1185">Reference proteome</keyword>
<sequence length="364" mass="39842">MTARALNIGFEVFVSQPPFDRVLNSHFPRPAGSFANQQWMDPALSDFQFDPEEQQTPPLGTGASQSGAPSTLSVLAELQRASTSDVAAATTPPEPPAGTSSPSDKLPPQPSEEEMQAFMDAFTSEMEHVISLSPAELKERQEEMMKQMGDLNMADFEQQQQELFQSLKQMTPEQLRERQAEVGKLFEQNPEMHDFVQQVQGAVMSAMGRENIEPFVRPLVDKFPEWIEAHPGLGPSERDRYQGQLTTLRAILANYAAPDQSQEQCLEETVRLFAELQEQGKIPPDLLAQVIPAEYMDSYNALAQGNLPFLPPPTIPHDPSAPSTPPRPQPAAPASATQSPLSSPPAPLPPASTGAIEGNQCCIM</sequence>
<evidence type="ECO:0000313" key="3">
    <source>
        <dbReference type="Proteomes" id="UP001141327"/>
    </source>
</evidence>
<protein>
    <submittedName>
        <fullName evidence="2">Uncharacterized protein</fullName>
    </submittedName>
</protein>
<feature type="compositionally biased region" description="Low complexity" evidence="1">
    <location>
        <begin position="332"/>
        <end position="341"/>
    </location>
</feature>
<accession>A0ABQ8UA21</accession>
<dbReference type="InterPro" id="IPR038322">
    <property type="entry name" value="Pex19_C_sf"/>
</dbReference>
<feature type="compositionally biased region" description="Pro residues" evidence="1">
    <location>
        <begin position="322"/>
        <end position="331"/>
    </location>
</feature>
<feature type="region of interest" description="Disordered" evidence="1">
    <location>
        <begin position="307"/>
        <end position="359"/>
    </location>
</feature>
<reference evidence="2" key="1">
    <citation type="journal article" date="2022" name="bioRxiv">
        <title>Genomics of Preaxostyla Flagellates Illuminates Evolutionary Transitions and the Path Towards Mitochondrial Loss.</title>
        <authorList>
            <person name="Novak L.V.F."/>
            <person name="Treitli S.C."/>
            <person name="Pyrih J."/>
            <person name="Halakuc P."/>
            <person name="Pipaliya S.V."/>
            <person name="Vacek V."/>
            <person name="Brzon O."/>
            <person name="Soukal P."/>
            <person name="Eme L."/>
            <person name="Dacks J.B."/>
            <person name="Karnkowska A."/>
            <person name="Elias M."/>
            <person name="Hampl V."/>
        </authorList>
    </citation>
    <scope>NUCLEOTIDE SEQUENCE</scope>
    <source>
        <strain evidence="2">RCP-MX</strain>
    </source>
</reference>
<feature type="compositionally biased region" description="Polar residues" evidence="1">
    <location>
        <begin position="54"/>
        <end position="73"/>
    </location>
</feature>